<accession>A0A699JTD3</accession>
<dbReference type="CDD" id="cd16100">
    <property type="entry name" value="ARID"/>
    <property type="match status" value="1"/>
</dbReference>
<dbReference type="PROSITE" id="PS51011">
    <property type="entry name" value="ARID"/>
    <property type="match status" value="1"/>
</dbReference>
<evidence type="ECO:0000313" key="2">
    <source>
        <dbReference type="EMBL" id="GFA56802.1"/>
    </source>
</evidence>
<proteinExistence type="predicted"/>
<dbReference type="AlphaFoldDB" id="A0A699JTD3"/>
<evidence type="ECO:0000259" key="1">
    <source>
        <dbReference type="PROSITE" id="PS51011"/>
    </source>
</evidence>
<protein>
    <submittedName>
        <fullName evidence="2">ARID DNA-binding domain-containing protein</fullName>
    </submittedName>
</protein>
<feature type="domain" description="ARID" evidence="1">
    <location>
        <begin position="201"/>
        <end position="293"/>
    </location>
</feature>
<dbReference type="InterPro" id="IPR001606">
    <property type="entry name" value="ARID_dom"/>
</dbReference>
<dbReference type="InterPro" id="IPR036431">
    <property type="entry name" value="ARID_dom_sf"/>
</dbReference>
<dbReference type="Pfam" id="PF01388">
    <property type="entry name" value="ARID"/>
    <property type="match status" value="1"/>
</dbReference>
<comment type="caution">
    <text evidence="2">The sequence shown here is derived from an EMBL/GenBank/DDBJ whole genome shotgun (WGS) entry which is preliminary data.</text>
</comment>
<organism evidence="2">
    <name type="scientific">Tanacetum cinerariifolium</name>
    <name type="common">Dalmatian daisy</name>
    <name type="synonym">Chrysanthemum cinerariifolium</name>
    <dbReference type="NCBI Taxonomy" id="118510"/>
    <lineage>
        <taxon>Eukaryota</taxon>
        <taxon>Viridiplantae</taxon>
        <taxon>Streptophyta</taxon>
        <taxon>Embryophyta</taxon>
        <taxon>Tracheophyta</taxon>
        <taxon>Spermatophyta</taxon>
        <taxon>Magnoliopsida</taxon>
        <taxon>eudicotyledons</taxon>
        <taxon>Gunneridae</taxon>
        <taxon>Pentapetalae</taxon>
        <taxon>asterids</taxon>
        <taxon>campanulids</taxon>
        <taxon>Asterales</taxon>
        <taxon>Asteraceae</taxon>
        <taxon>Asteroideae</taxon>
        <taxon>Anthemideae</taxon>
        <taxon>Anthemidinae</taxon>
        <taxon>Tanacetum</taxon>
    </lineage>
</organism>
<dbReference type="Gene3D" id="1.10.150.60">
    <property type="entry name" value="ARID DNA-binding domain"/>
    <property type="match status" value="1"/>
</dbReference>
<dbReference type="GO" id="GO:0003677">
    <property type="term" value="F:DNA binding"/>
    <property type="evidence" value="ECO:0007669"/>
    <property type="project" value="UniProtKB-KW"/>
</dbReference>
<reference evidence="2" key="1">
    <citation type="journal article" date="2019" name="Sci. Rep.">
        <title>Draft genome of Tanacetum cinerariifolium, the natural source of mosquito coil.</title>
        <authorList>
            <person name="Yamashiro T."/>
            <person name="Shiraishi A."/>
            <person name="Satake H."/>
            <person name="Nakayama K."/>
        </authorList>
    </citation>
    <scope>NUCLEOTIDE SEQUENCE</scope>
</reference>
<sequence length="315" mass="37729">MDKRNSSYGKWKRPWRYSHGISNKWHQSKILGKPLKRTPKLKFEQRKIKRDEEERIGKCISQKGYIFKSYPAKIKDDAVYKQGHPKENTEGSISVYNTTQAKIIQNKNMGFDIIFKEDKCTLEYMFKDKQGHNMDVDGMRRKHNDYWEEYFESLDKERKDRIEEMPRYVEDINASELRSFNDFVAFLNLIKNDEIVSNGWDIYRKRFDKVLTWFYTNYLKRPLPGSLPPVIFRVPIHLFDLYKLIDCMGGYLNVHFRQEFGALAEILGLTKSDGEEIKKYYMTYLEVFVSYYKTARAPQDPMRGEEDLESHEEYQ</sequence>
<name>A0A699JTD3_TANCI</name>
<dbReference type="EMBL" id="BKCJ010447069">
    <property type="protein sequence ID" value="GFA56802.1"/>
    <property type="molecule type" value="Genomic_DNA"/>
</dbReference>
<keyword evidence="2" id="KW-0238">DNA-binding</keyword>
<dbReference type="SUPFAM" id="SSF46774">
    <property type="entry name" value="ARID-like"/>
    <property type="match status" value="1"/>
</dbReference>
<gene>
    <name evidence="2" type="ORF">Tci_628774</name>
</gene>